<organism evidence="3 4">
    <name type="scientific">Gouania willdenowi</name>
    <name type="common">Blunt-snouted clingfish</name>
    <name type="synonym">Lepadogaster willdenowi</name>
    <dbReference type="NCBI Taxonomy" id="441366"/>
    <lineage>
        <taxon>Eukaryota</taxon>
        <taxon>Metazoa</taxon>
        <taxon>Chordata</taxon>
        <taxon>Craniata</taxon>
        <taxon>Vertebrata</taxon>
        <taxon>Euteleostomi</taxon>
        <taxon>Actinopterygii</taxon>
        <taxon>Neopterygii</taxon>
        <taxon>Teleostei</taxon>
        <taxon>Neoteleostei</taxon>
        <taxon>Acanthomorphata</taxon>
        <taxon>Ovalentaria</taxon>
        <taxon>Blenniimorphae</taxon>
        <taxon>Blenniiformes</taxon>
        <taxon>Gobiesocoidei</taxon>
        <taxon>Gobiesocidae</taxon>
        <taxon>Gobiesocinae</taxon>
        <taxon>Gouania</taxon>
    </lineage>
</organism>
<evidence type="ECO:0000256" key="2">
    <source>
        <dbReference type="SAM" id="MobiDB-lite"/>
    </source>
</evidence>
<accession>A0A8C5NB56</accession>
<reference evidence="3" key="1">
    <citation type="submission" date="2020-06" db="EMBL/GenBank/DDBJ databases">
        <authorList>
            <consortium name="Wellcome Sanger Institute Data Sharing"/>
        </authorList>
    </citation>
    <scope>NUCLEOTIDE SEQUENCE [LARGE SCALE GENOMIC DNA]</scope>
</reference>
<reference evidence="3" key="3">
    <citation type="submission" date="2025-09" db="UniProtKB">
        <authorList>
            <consortium name="Ensembl"/>
        </authorList>
    </citation>
    <scope>IDENTIFICATION</scope>
</reference>
<keyword evidence="1" id="KW-0597">Phosphoprotein</keyword>
<keyword evidence="4" id="KW-1185">Reference proteome</keyword>
<sequence length="291" mass="31471">MDSHPSEYNPPLPSGSYGPSDTHSYHPPGSIPTPVLIAQKIAENQGGSPTNIHPSAIFHRLSLESEQPLTEPQAKHGPPTAAKPSRFPGNISVVLGNKEHQSQSLPNVNLEERRAQMLANLSGASHPLQQENLLPAEEQSTGNRPGRSISFKDPTPDKSRMEALSKLGLNRSRALSDLPDILSSHIDKSQTSSSFPEPPPIKVNSYGGKSMTIQPGTGPTCRLPKAPVPIPVQRPARFTYHAGMAPPKTGRKNSLFRPQSISVEFCGRGPMNDARRAALRKLGLLKEPRTL</sequence>
<reference evidence="3" key="2">
    <citation type="submission" date="2025-08" db="UniProtKB">
        <authorList>
            <consortium name="Ensembl"/>
        </authorList>
    </citation>
    <scope>IDENTIFICATION</scope>
</reference>
<evidence type="ECO:0000313" key="4">
    <source>
        <dbReference type="Proteomes" id="UP000694680"/>
    </source>
</evidence>
<evidence type="ECO:0000256" key="1">
    <source>
        <dbReference type="ARBA" id="ARBA00022553"/>
    </source>
</evidence>
<name>A0A8C5NB56_GOUWI</name>
<feature type="region of interest" description="Disordered" evidence="2">
    <location>
        <begin position="1"/>
        <end position="92"/>
    </location>
</feature>
<dbReference type="Ensembl" id="ENSGWIT00000045959.1">
    <property type="protein sequence ID" value="ENSGWIP00000042349.1"/>
    <property type="gene ID" value="ENSGWIG00000021251.1"/>
</dbReference>
<evidence type="ECO:0008006" key="5">
    <source>
        <dbReference type="Google" id="ProtNLM"/>
    </source>
</evidence>
<evidence type="ECO:0000313" key="3">
    <source>
        <dbReference type="Ensembl" id="ENSGWIP00000042349.1"/>
    </source>
</evidence>
<dbReference type="PANTHER" id="PTHR16095:SF9">
    <property type="entry name" value="PROLINE AND SERINE-RICH PROTEIN 2"/>
    <property type="match status" value="1"/>
</dbReference>
<proteinExistence type="predicted"/>
<feature type="region of interest" description="Disordered" evidence="2">
    <location>
        <begin position="136"/>
        <end position="159"/>
    </location>
</feature>
<dbReference type="PANTHER" id="PTHR16095">
    <property type="entry name" value="TRANSMEMBRANE PROTEIN 143 FAMILY MEMBER"/>
    <property type="match status" value="1"/>
</dbReference>
<dbReference type="AlphaFoldDB" id="A0A8C5NB56"/>
<dbReference type="Proteomes" id="UP000694680">
    <property type="component" value="Chromosome 6"/>
</dbReference>
<protein>
    <recommendedName>
        <fullName evidence="5">Proline and serine-rich protein 2</fullName>
    </recommendedName>
</protein>